<dbReference type="SUPFAM" id="SSF50800">
    <property type="entry name" value="PK beta-barrel domain-like"/>
    <property type="match status" value="1"/>
</dbReference>
<dbReference type="PANTHER" id="PTHR14237:SF19">
    <property type="entry name" value="MITOCHONDRIAL AMIDOXIME REDUCING COMPONENT 1"/>
    <property type="match status" value="1"/>
</dbReference>
<dbReference type="EMBL" id="CP019343">
    <property type="protein sequence ID" value="ARN75670.1"/>
    <property type="molecule type" value="Genomic_DNA"/>
</dbReference>
<dbReference type="GO" id="GO:0030151">
    <property type="term" value="F:molybdenum ion binding"/>
    <property type="evidence" value="ECO:0007669"/>
    <property type="project" value="InterPro"/>
</dbReference>
<feature type="domain" description="MOSC" evidence="1">
    <location>
        <begin position="115"/>
        <end position="260"/>
    </location>
</feature>
<gene>
    <name evidence="2" type="ORF">BST96_17090</name>
</gene>
<dbReference type="InterPro" id="IPR005302">
    <property type="entry name" value="MoCF_Sase_C"/>
</dbReference>
<dbReference type="SUPFAM" id="SSF141673">
    <property type="entry name" value="MOSC N-terminal domain-like"/>
    <property type="match status" value="1"/>
</dbReference>
<evidence type="ECO:0000313" key="3">
    <source>
        <dbReference type="Proteomes" id="UP000193450"/>
    </source>
</evidence>
<dbReference type="AlphaFoldDB" id="A0A1X9NCB3"/>
<dbReference type="Pfam" id="PF03473">
    <property type="entry name" value="MOSC"/>
    <property type="match status" value="1"/>
</dbReference>
<evidence type="ECO:0000313" key="2">
    <source>
        <dbReference type="EMBL" id="ARN75670.1"/>
    </source>
</evidence>
<sequence length="260" mass="28643">MQVSSLAIYPVKSMAGIALSTMSIASLGPAWDRRWMVVDDSGQFLTQRQLAKMCLISATVDAGQLTLSCEGQTAITVEHTPVRQRSVVVWADTVEAEDCGDKVADWLSMVLQCSCRLVFMPEHTQRWVDTDFAKQQETVSFADGFPFLLMSAASLESFNQHLDQPVSSYRFRPNIVVSGCEAFAEDGWQRIRIGEIEFSVVKPCSRCVIPSIDPATGLKQVEVSKALASHRRRDGAVYFGQNLLHRGHGEIGVGDSVEAL</sequence>
<dbReference type="GO" id="GO:0030170">
    <property type="term" value="F:pyridoxal phosphate binding"/>
    <property type="evidence" value="ECO:0007669"/>
    <property type="project" value="InterPro"/>
</dbReference>
<dbReference type="GO" id="GO:0003824">
    <property type="term" value="F:catalytic activity"/>
    <property type="evidence" value="ECO:0007669"/>
    <property type="project" value="InterPro"/>
</dbReference>
<dbReference type="InterPro" id="IPR011037">
    <property type="entry name" value="Pyrv_Knase-like_insert_dom_sf"/>
</dbReference>
<dbReference type="Pfam" id="PF03476">
    <property type="entry name" value="MOSC_N"/>
    <property type="match status" value="1"/>
</dbReference>
<dbReference type="OrthoDB" id="581532at2"/>
<protein>
    <recommendedName>
        <fullName evidence="1">MOSC domain-containing protein</fullName>
    </recommendedName>
</protein>
<dbReference type="Proteomes" id="UP000193450">
    <property type="component" value="Chromosome"/>
</dbReference>
<dbReference type="PROSITE" id="PS51340">
    <property type="entry name" value="MOSC"/>
    <property type="match status" value="1"/>
</dbReference>
<keyword evidence="3" id="KW-1185">Reference proteome</keyword>
<reference evidence="2 3" key="1">
    <citation type="submission" date="2016-11" db="EMBL/GenBank/DDBJ databases">
        <title>Trade-off between light-utilization and light-protection in marine flavobacteria.</title>
        <authorList>
            <person name="Kumagai Y."/>
        </authorList>
    </citation>
    <scope>NUCLEOTIDE SEQUENCE [LARGE SCALE GENOMIC DNA]</scope>
    <source>
        <strain evidence="2 3">NBRC 107125</strain>
    </source>
</reference>
<dbReference type="STRING" id="716816.BST96_17090"/>
<accession>A0A1X9NCB3</accession>
<dbReference type="RefSeq" id="WP_085759857.1">
    <property type="nucleotide sequence ID" value="NZ_CP019343.1"/>
</dbReference>
<proteinExistence type="predicted"/>
<name>A0A1X9NCB3_9GAMM</name>
<dbReference type="KEGG" id="osg:BST96_17090"/>
<dbReference type="PANTHER" id="PTHR14237">
    <property type="entry name" value="MOLYBDOPTERIN COFACTOR SULFURASE MOSC"/>
    <property type="match status" value="1"/>
</dbReference>
<evidence type="ECO:0000259" key="1">
    <source>
        <dbReference type="PROSITE" id="PS51340"/>
    </source>
</evidence>
<dbReference type="InterPro" id="IPR005303">
    <property type="entry name" value="MOCOS_middle"/>
</dbReference>
<organism evidence="2 3">
    <name type="scientific">Oceanicoccus sagamiensis</name>
    <dbReference type="NCBI Taxonomy" id="716816"/>
    <lineage>
        <taxon>Bacteria</taxon>
        <taxon>Pseudomonadati</taxon>
        <taxon>Pseudomonadota</taxon>
        <taxon>Gammaproteobacteria</taxon>
        <taxon>Cellvibrionales</taxon>
        <taxon>Spongiibacteraceae</taxon>
        <taxon>Oceanicoccus</taxon>
    </lineage>
</organism>